<proteinExistence type="predicted"/>
<name>A0A068VSH8_PROFF</name>
<keyword evidence="7" id="KW-0479">Metal-binding</keyword>
<evidence type="ECO:0000256" key="2">
    <source>
        <dbReference type="ARBA" id="ARBA00022475"/>
    </source>
</evidence>
<keyword evidence="7" id="KW-0460">Magnesium</keyword>
<reference evidence="9" key="1">
    <citation type="submission" date="2014-08" db="EMBL/GenBank/DDBJ databases">
        <authorList>
            <person name="Falentin Helene"/>
        </authorList>
    </citation>
    <scope>NUCLEOTIDE SEQUENCE</scope>
</reference>
<feature type="transmembrane region" description="Helical" evidence="8">
    <location>
        <begin position="166"/>
        <end position="185"/>
    </location>
</feature>
<dbReference type="InterPro" id="IPR000715">
    <property type="entry name" value="Glycosyl_transferase_4"/>
</dbReference>
<sequence length="378" mass="40786">MREYLLVMLTAFAATYLFAGLCRRVAIRTGAMAPVRERDVHATPTPYLGGVAMLVGVGAAFLLAAHMPFLGRHPTVSRDALGIFLAALVICVIGAIDDAIDLPWMAKIAGQVLAAGVAVLNGVRMYWVSLPHQIFALDEPTSILITVLYIFVCVNAINLIDGLDGLAAGVVGIGSLAMFVYTYLLAYQQQFVVATTASLVTATIAGICAGFLPHNFFRAKMFMGDSGAMLLGLLLACSTLSLTGQIDSSALTPSRGDALPALLPIVLPIAIMALPLIDMTMAYIRRTWNGNWWFVADKKHLHHRLLQRGHSQIKAVLIMYMWTAIIAFGVIALGLAWYWPVILAVAVAIAIAIVLTVVPMRQPKSPARRLVEPKPVER</sequence>
<evidence type="ECO:0000256" key="7">
    <source>
        <dbReference type="PIRSR" id="PIRSR600715-1"/>
    </source>
</evidence>
<dbReference type="EMBL" id="LM676425">
    <property type="protein sequence ID" value="CEP26889.1"/>
    <property type="molecule type" value="Genomic_DNA"/>
</dbReference>
<feature type="transmembrane region" description="Helical" evidence="8">
    <location>
        <begin position="258"/>
        <end position="277"/>
    </location>
</feature>
<feature type="transmembrane region" description="Helical" evidence="8">
    <location>
        <begin position="228"/>
        <end position="246"/>
    </location>
</feature>
<dbReference type="AlphaFoldDB" id="A0A068VSH8"/>
<keyword evidence="4 8" id="KW-0812">Transmembrane</keyword>
<dbReference type="Pfam" id="PF00953">
    <property type="entry name" value="Glycos_transf_4"/>
    <property type="match status" value="1"/>
</dbReference>
<feature type="binding site" evidence="7">
    <location>
        <position position="158"/>
    </location>
    <ligand>
        <name>Mg(2+)</name>
        <dbReference type="ChEBI" id="CHEBI:18420"/>
    </ligand>
</feature>
<gene>
    <name evidence="9" type="primary">tagO</name>
    <name evidence="9" type="ORF">PFCIRM138_10460</name>
</gene>
<evidence type="ECO:0000256" key="6">
    <source>
        <dbReference type="ARBA" id="ARBA00023136"/>
    </source>
</evidence>
<feature type="binding site" evidence="7">
    <location>
        <position position="225"/>
    </location>
    <ligand>
        <name>Mg(2+)</name>
        <dbReference type="ChEBI" id="CHEBI:18420"/>
    </ligand>
</feature>
<keyword evidence="6 8" id="KW-0472">Membrane</keyword>
<dbReference type="PANTHER" id="PTHR22926">
    <property type="entry name" value="PHOSPHO-N-ACETYLMURAMOYL-PENTAPEPTIDE-TRANSFERASE"/>
    <property type="match status" value="1"/>
</dbReference>
<dbReference type="GO" id="GO:0016757">
    <property type="term" value="F:glycosyltransferase activity"/>
    <property type="evidence" value="ECO:0007669"/>
    <property type="project" value="UniProtKB-KW"/>
</dbReference>
<evidence type="ECO:0000256" key="8">
    <source>
        <dbReference type="SAM" id="Phobius"/>
    </source>
</evidence>
<protein>
    <submittedName>
        <fullName evidence="9">Undecaprenyl-phosphate alpha-N-acetylglucosaminyltransferase</fullName>
        <ecNumber evidence="9">2.7.8.-</ecNumber>
    </submittedName>
</protein>
<dbReference type="GO" id="GO:0071555">
    <property type="term" value="P:cell wall organization"/>
    <property type="evidence" value="ECO:0007669"/>
    <property type="project" value="TreeGrafter"/>
</dbReference>
<evidence type="ECO:0000256" key="4">
    <source>
        <dbReference type="ARBA" id="ARBA00022692"/>
    </source>
</evidence>
<dbReference type="CDD" id="cd06853">
    <property type="entry name" value="GT_WecA_like"/>
    <property type="match status" value="1"/>
</dbReference>
<dbReference type="RefSeq" id="WP_013160942.1">
    <property type="nucleotide sequence ID" value="NZ_HG975478.1"/>
</dbReference>
<dbReference type="GO" id="GO:0005886">
    <property type="term" value="C:plasma membrane"/>
    <property type="evidence" value="ECO:0007669"/>
    <property type="project" value="UniProtKB-SubCell"/>
</dbReference>
<keyword evidence="3 9" id="KW-0808">Transferase</keyword>
<feature type="transmembrane region" description="Helical" evidence="8">
    <location>
        <begin position="313"/>
        <end position="331"/>
    </location>
</feature>
<feature type="transmembrane region" description="Helical" evidence="8">
    <location>
        <begin position="6"/>
        <end position="26"/>
    </location>
</feature>
<dbReference type="GO" id="GO:0046872">
    <property type="term" value="F:metal ion binding"/>
    <property type="evidence" value="ECO:0007669"/>
    <property type="project" value="UniProtKB-KW"/>
</dbReference>
<evidence type="ECO:0000256" key="1">
    <source>
        <dbReference type="ARBA" id="ARBA00004651"/>
    </source>
</evidence>
<comment type="cofactor">
    <cofactor evidence="7">
        <name>Mg(2+)</name>
        <dbReference type="ChEBI" id="CHEBI:18420"/>
    </cofactor>
</comment>
<dbReference type="EC" id="2.7.8.-" evidence="9"/>
<evidence type="ECO:0000256" key="5">
    <source>
        <dbReference type="ARBA" id="ARBA00022989"/>
    </source>
</evidence>
<evidence type="ECO:0000256" key="3">
    <source>
        <dbReference type="ARBA" id="ARBA00022679"/>
    </source>
</evidence>
<dbReference type="GO" id="GO:0009103">
    <property type="term" value="P:lipopolysaccharide biosynthetic process"/>
    <property type="evidence" value="ECO:0007669"/>
    <property type="project" value="TreeGrafter"/>
</dbReference>
<feature type="transmembrane region" description="Helical" evidence="8">
    <location>
        <begin position="47"/>
        <end position="69"/>
    </location>
</feature>
<feature type="transmembrane region" description="Helical" evidence="8">
    <location>
        <begin position="141"/>
        <end position="159"/>
    </location>
</feature>
<keyword evidence="9" id="KW-0328">Glycosyltransferase</keyword>
<feature type="transmembrane region" description="Helical" evidence="8">
    <location>
        <begin position="337"/>
        <end position="358"/>
    </location>
</feature>
<keyword evidence="2" id="KW-1003">Cell membrane</keyword>
<comment type="subcellular location">
    <subcellularLocation>
        <location evidence="1">Cell membrane</location>
        <topology evidence="1">Multi-pass membrane protein</topology>
    </subcellularLocation>
</comment>
<evidence type="ECO:0000313" key="9">
    <source>
        <dbReference type="EMBL" id="CEP26889.1"/>
    </source>
</evidence>
<organism evidence="9">
    <name type="scientific">Propionibacterium freudenreichii subsp. freudenreichii</name>
    <dbReference type="NCBI Taxonomy" id="66712"/>
    <lineage>
        <taxon>Bacteria</taxon>
        <taxon>Bacillati</taxon>
        <taxon>Actinomycetota</taxon>
        <taxon>Actinomycetes</taxon>
        <taxon>Propionibacteriales</taxon>
        <taxon>Propionibacteriaceae</taxon>
        <taxon>Propionibacterium</taxon>
    </lineage>
</organism>
<dbReference type="PROSITE" id="PS01348">
    <property type="entry name" value="MRAY_2"/>
    <property type="match status" value="1"/>
</dbReference>
<dbReference type="GO" id="GO:0016780">
    <property type="term" value="F:phosphotransferase activity, for other substituted phosphate groups"/>
    <property type="evidence" value="ECO:0007669"/>
    <property type="project" value="InterPro"/>
</dbReference>
<accession>A0A068VSH8</accession>
<feature type="transmembrane region" description="Helical" evidence="8">
    <location>
        <begin position="191"/>
        <end position="216"/>
    </location>
</feature>
<keyword evidence="5 8" id="KW-1133">Transmembrane helix</keyword>
<dbReference type="InterPro" id="IPR018480">
    <property type="entry name" value="PNAcMuramoyl-5peptid_Trfase_CS"/>
</dbReference>
<feature type="transmembrane region" description="Helical" evidence="8">
    <location>
        <begin position="81"/>
        <end position="100"/>
    </location>
</feature>
<feature type="transmembrane region" description="Helical" evidence="8">
    <location>
        <begin position="112"/>
        <end position="129"/>
    </location>
</feature>
<dbReference type="PANTHER" id="PTHR22926:SF3">
    <property type="entry name" value="UNDECAPRENYL-PHOSPHATE ALPHA-N-ACETYLGLUCOSAMINYL 1-PHOSPHATE TRANSFERASE"/>
    <property type="match status" value="1"/>
</dbReference>
<dbReference type="GO" id="GO:0044038">
    <property type="term" value="P:cell wall macromolecule biosynthetic process"/>
    <property type="evidence" value="ECO:0007669"/>
    <property type="project" value="TreeGrafter"/>
</dbReference>